<name>A0ACC3N075_9PEZI</name>
<comment type="caution">
    <text evidence="1">The sequence shown here is derived from an EMBL/GenBank/DDBJ whole genome shotgun (WGS) entry which is preliminary data.</text>
</comment>
<accession>A0ACC3N075</accession>
<organism evidence="1 2">
    <name type="scientific">Vermiconidia calcicola</name>
    <dbReference type="NCBI Taxonomy" id="1690605"/>
    <lineage>
        <taxon>Eukaryota</taxon>
        <taxon>Fungi</taxon>
        <taxon>Dikarya</taxon>
        <taxon>Ascomycota</taxon>
        <taxon>Pezizomycotina</taxon>
        <taxon>Dothideomycetes</taxon>
        <taxon>Dothideomycetidae</taxon>
        <taxon>Mycosphaerellales</taxon>
        <taxon>Extremaceae</taxon>
        <taxon>Vermiconidia</taxon>
    </lineage>
</organism>
<protein>
    <submittedName>
        <fullName evidence="1">Uncharacterized protein</fullName>
    </submittedName>
</protein>
<keyword evidence="2" id="KW-1185">Reference proteome</keyword>
<gene>
    <name evidence="1" type="ORF">LTR37_012304</name>
</gene>
<evidence type="ECO:0000313" key="1">
    <source>
        <dbReference type="EMBL" id="KAK3707135.1"/>
    </source>
</evidence>
<sequence>MILRTDDMRRLSTQNKRTHRPPLIVQESATMPALERKDVVDSFQVDPEDSMETTLKMSIHGAYEILITRGKVPAEQARDSIVNTLDNLTRVRLETASTTLVNIDRNQPLGPSYFSSRHKGLIELFTNSATNKLDHQLYKIGTLPNQEPKKTAKQAMNIEFKTDVWEELLSCDPDEVEDVLLSGIMKIFKFAENFNGPLVDVFQGYQPLLEKLKLVYAQVAISALNVDNGCYSCWMALDKTLEVIEDQKREEDTMGMMG</sequence>
<evidence type="ECO:0000313" key="2">
    <source>
        <dbReference type="Proteomes" id="UP001281147"/>
    </source>
</evidence>
<proteinExistence type="predicted"/>
<reference evidence="1" key="1">
    <citation type="submission" date="2023-07" db="EMBL/GenBank/DDBJ databases">
        <title>Black Yeasts Isolated from many extreme environments.</title>
        <authorList>
            <person name="Coleine C."/>
            <person name="Stajich J.E."/>
            <person name="Selbmann L."/>
        </authorList>
    </citation>
    <scope>NUCLEOTIDE SEQUENCE</scope>
    <source>
        <strain evidence="1">CCFEE 5714</strain>
    </source>
</reference>
<dbReference type="Proteomes" id="UP001281147">
    <property type="component" value="Unassembled WGS sequence"/>
</dbReference>
<dbReference type="EMBL" id="JAUTXU010000113">
    <property type="protein sequence ID" value="KAK3707135.1"/>
    <property type="molecule type" value="Genomic_DNA"/>
</dbReference>